<accession>A0A2K1P7D6</accession>
<dbReference type="Proteomes" id="UP000236604">
    <property type="component" value="Unassembled WGS sequence"/>
</dbReference>
<comment type="caution">
    <text evidence="1">The sequence shown here is derived from an EMBL/GenBank/DDBJ whole genome shotgun (WGS) entry which is preliminary data.</text>
</comment>
<evidence type="ECO:0000313" key="2">
    <source>
        <dbReference type="Proteomes" id="UP000236604"/>
    </source>
</evidence>
<dbReference type="EMBL" id="AZRN01000033">
    <property type="protein sequence ID" value="PNR98699.1"/>
    <property type="molecule type" value="Genomic_DNA"/>
</dbReference>
<name>A0A2K1P7D6_9BACT</name>
<keyword evidence="2" id="KW-1185">Reference proteome</keyword>
<protein>
    <submittedName>
        <fullName evidence="1">Uncharacterized protein</fullName>
    </submittedName>
</protein>
<reference evidence="1 2" key="1">
    <citation type="submission" date="2013-12" db="EMBL/GenBank/DDBJ databases">
        <title>Comparative genomics of Petrotoga isolates.</title>
        <authorList>
            <person name="Nesbo C.L."/>
            <person name="Charchuk R."/>
            <person name="Chow K."/>
        </authorList>
    </citation>
    <scope>NUCLEOTIDE SEQUENCE [LARGE SCALE GENOMIC DNA]</scope>
    <source>
        <strain evidence="1 2">DSM 14811</strain>
    </source>
</reference>
<organism evidence="1 2">
    <name type="scientific">Petrotoga mexicana DSM 14811</name>
    <dbReference type="NCBI Taxonomy" id="1122954"/>
    <lineage>
        <taxon>Bacteria</taxon>
        <taxon>Thermotogati</taxon>
        <taxon>Thermotogota</taxon>
        <taxon>Thermotogae</taxon>
        <taxon>Petrotogales</taxon>
        <taxon>Petrotogaceae</taxon>
        <taxon>Petrotoga</taxon>
    </lineage>
</organism>
<gene>
    <name evidence="1" type="ORF">X927_07995</name>
</gene>
<evidence type="ECO:0000313" key="1">
    <source>
        <dbReference type="EMBL" id="PNR98699.1"/>
    </source>
</evidence>
<proteinExistence type="predicted"/>
<dbReference type="AlphaFoldDB" id="A0A2K1P7D6"/>
<sequence length="35" mass="4080">MFGDPVSKNAYQEKMKLLKTMINFRYGGLSNVRKN</sequence>